<evidence type="ECO:0000256" key="1">
    <source>
        <dbReference type="SAM" id="Phobius"/>
    </source>
</evidence>
<keyword evidence="1" id="KW-0812">Transmembrane</keyword>
<evidence type="ECO:0000313" key="2">
    <source>
        <dbReference type="EMBL" id="KAK7752936.1"/>
    </source>
</evidence>
<dbReference type="Proteomes" id="UP001320420">
    <property type="component" value="Unassembled WGS sequence"/>
</dbReference>
<sequence length="169" mass="18503">MSPNLTPLLRVAPLLASTSYVTYTVAEDLYLRPWGNLRSDLRAEANRLIPAYKDRWFPPSVAMVLTLYPLGIATAIANLVVEGSRLDISGASGANQRLAGCLYAAGAVLGALHFAFGPRDISIVKRISEKDKDNEASMVDWVRMNLVRGLVADFPSWMCYFAGFMVAMS</sequence>
<proteinExistence type="predicted"/>
<dbReference type="EMBL" id="JAKJXP020000033">
    <property type="protein sequence ID" value="KAK7752936.1"/>
    <property type="molecule type" value="Genomic_DNA"/>
</dbReference>
<evidence type="ECO:0000313" key="3">
    <source>
        <dbReference type="Proteomes" id="UP001320420"/>
    </source>
</evidence>
<keyword evidence="3" id="KW-1185">Reference proteome</keyword>
<comment type="caution">
    <text evidence="2">The sequence shown here is derived from an EMBL/GenBank/DDBJ whole genome shotgun (WGS) entry which is preliminary data.</text>
</comment>
<feature type="transmembrane region" description="Helical" evidence="1">
    <location>
        <begin position="97"/>
        <end position="116"/>
    </location>
</feature>
<organism evidence="2 3">
    <name type="scientific">Diatrype stigma</name>
    <dbReference type="NCBI Taxonomy" id="117547"/>
    <lineage>
        <taxon>Eukaryota</taxon>
        <taxon>Fungi</taxon>
        <taxon>Dikarya</taxon>
        <taxon>Ascomycota</taxon>
        <taxon>Pezizomycotina</taxon>
        <taxon>Sordariomycetes</taxon>
        <taxon>Xylariomycetidae</taxon>
        <taxon>Xylariales</taxon>
        <taxon>Diatrypaceae</taxon>
        <taxon>Diatrype</taxon>
    </lineage>
</organism>
<keyword evidence="1" id="KW-1133">Transmembrane helix</keyword>
<keyword evidence="1" id="KW-0472">Membrane</keyword>
<protein>
    <submittedName>
        <fullName evidence="2">Uncharacterized protein</fullName>
    </submittedName>
</protein>
<accession>A0AAN9US04</accession>
<reference evidence="2 3" key="1">
    <citation type="submission" date="2024-02" db="EMBL/GenBank/DDBJ databases">
        <title>De novo assembly and annotation of 12 fungi associated with fruit tree decline syndrome in Ontario, Canada.</title>
        <authorList>
            <person name="Sulman M."/>
            <person name="Ellouze W."/>
            <person name="Ilyukhin E."/>
        </authorList>
    </citation>
    <scope>NUCLEOTIDE SEQUENCE [LARGE SCALE GENOMIC DNA]</scope>
    <source>
        <strain evidence="2 3">M11/M66-122</strain>
    </source>
</reference>
<dbReference type="AlphaFoldDB" id="A0AAN9US04"/>
<gene>
    <name evidence="2" type="ORF">SLS62_005095</name>
</gene>
<feature type="transmembrane region" description="Helical" evidence="1">
    <location>
        <begin position="56"/>
        <end position="77"/>
    </location>
</feature>
<name>A0AAN9US04_9PEZI</name>